<evidence type="ECO:0000256" key="2">
    <source>
        <dbReference type="ARBA" id="ARBA00022676"/>
    </source>
</evidence>
<name>A0A8T2A6A7_9BRAS</name>
<dbReference type="Proteomes" id="UP000694240">
    <property type="component" value="Chromosome 9"/>
</dbReference>
<evidence type="ECO:0000256" key="3">
    <source>
        <dbReference type="ARBA" id="ARBA00022679"/>
    </source>
</evidence>
<dbReference type="AlphaFoldDB" id="A0A8T2A6A7"/>
<dbReference type="EMBL" id="JAEFBK010000009">
    <property type="protein sequence ID" value="KAG7567301.1"/>
    <property type="molecule type" value="Genomic_DNA"/>
</dbReference>
<dbReference type="InterPro" id="IPR002213">
    <property type="entry name" value="UDP_glucos_trans"/>
</dbReference>
<reference evidence="4 5" key="1">
    <citation type="submission" date="2020-12" db="EMBL/GenBank/DDBJ databases">
        <title>Concerted genomic and epigenomic changes stabilize Arabidopsis allopolyploids.</title>
        <authorList>
            <person name="Chen Z."/>
        </authorList>
    </citation>
    <scope>NUCLEOTIDE SEQUENCE [LARGE SCALE GENOMIC DNA]</scope>
    <source>
        <strain evidence="4">Allo738</strain>
        <tissue evidence="4">Leaf</tissue>
    </source>
</reference>
<comment type="caution">
    <text evidence="4">The sequence shown here is derived from an EMBL/GenBank/DDBJ whole genome shotgun (WGS) entry which is preliminary data.</text>
</comment>
<organism evidence="4 5">
    <name type="scientific">Arabidopsis thaliana x Arabidopsis arenosa</name>
    <dbReference type="NCBI Taxonomy" id="1240361"/>
    <lineage>
        <taxon>Eukaryota</taxon>
        <taxon>Viridiplantae</taxon>
        <taxon>Streptophyta</taxon>
        <taxon>Embryophyta</taxon>
        <taxon>Tracheophyta</taxon>
        <taxon>Spermatophyta</taxon>
        <taxon>Magnoliopsida</taxon>
        <taxon>eudicotyledons</taxon>
        <taxon>Gunneridae</taxon>
        <taxon>Pentapetalae</taxon>
        <taxon>rosids</taxon>
        <taxon>malvids</taxon>
        <taxon>Brassicales</taxon>
        <taxon>Brassicaceae</taxon>
        <taxon>Camelineae</taxon>
        <taxon>Arabidopsis</taxon>
    </lineage>
</organism>
<dbReference type="PANTHER" id="PTHR48049">
    <property type="entry name" value="GLYCOSYLTRANSFERASE"/>
    <property type="match status" value="1"/>
</dbReference>
<dbReference type="InterPro" id="IPR050481">
    <property type="entry name" value="UDP-glycosyltransf_plant"/>
</dbReference>
<evidence type="ECO:0000313" key="5">
    <source>
        <dbReference type="Proteomes" id="UP000694240"/>
    </source>
</evidence>
<gene>
    <name evidence="4" type="ORF">ISN45_Aa04g001860</name>
</gene>
<proteinExistence type="inferred from homology"/>
<dbReference type="FunFam" id="3.40.50.2000:FF:000037">
    <property type="entry name" value="Glycosyltransferase"/>
    <property type="match status" value="1"/>
</dbReference>
<protein>
    <submittedName>
        <fullName evidence="4">UDP-glucuronosyl/UDP-glucosyltransferase</fullName>
    </submittedName>
</protein>
<comment type="similarity">
    <text evidence="1">Belongs to the UDP-glycosyltransferase family.</text>
</comment>
<evidence type="ECO:0000256" key="1">
    <source>
        <dbReference type="ARBA" id="ARBA00009995"/>
    </source>
</evidence>
<dbReference type="GO" id="GO:0035251">
    <property type="term" value="F:UDP-glucosyltransferase activity"/>
    <property type="evidence" value="ECO:0007669"/>
    <property type="project" value="InterPro"/>
</dbReference>
<dbReference type="PANTHER" id="PTHR48049:SF160">
    <property type="entry name" value="UDP-GLYCOSYLTRANSFERASE 91A1"/>
    <property type="match status" value="1"/>
</dbReference>
<accession>A0A8T2A6A7</accession>
<dbReference type="Pfam" id="PF00201">
    <property type="entry name" value="UDPGT"/>
    <property type="match status" value="1"/>
</dbReference>
<sequence length="486" mass="55717">MTNFKNNNEDETNLHVVMFPWLAFGHMVPYLELSKLIAQKGHTVSFISTPRNIDRLLPRLPENLSSLINFVKLSLPVGDNKLPEDGEATTDVPFELIPYLKIAYDGLKVPVTEFLESSKPDWVLQDFAAFWLPPISRRLGIKTGFFSAFNGATLGILKPPGFEEYRTSPADFMKPPKWVPFETPVAFKLFECRYIFKGFMAETTEGNIPDIHRVGGIIDGCDVIFVRSCYEYEAEWLGRKNGLFPHEKPFFRLGLMQDLHRKPVIPVGVLPPKPEEKFEDTDTWLTVKKWLDSRKSKSVVYVAFGSEAKPSQTELNEIALGLELSGLPFFWVLKTRRGPWDTEPVELPEGFEERTADRGMVWRGWVEQLRTLSHDSIGLVLTHPGWGTIIEAVRFAKPMAMLVFVYDQGLNARVIEEKKIGYMIPRDETEGFFTRESVAKSLRLVMEEDEGEVYRENVKEMKGVFGDMDRQDHYVDSFLDYLVANR</sequence>
<dbReference type="CDD" id="cd03784">
    <property type="entry name" value="GT1_Gtf-like"/>
    <property type="match status" value="1"/>
</dbReference>
<evidence type="ECO:0000313" key="4">
    <source>
        <dbReference type="EMBL" id="KAG7567301.1"/>
    </source>
</evidence>
<keyword evidence="5" id="KW-1185">Reference proteome</keyword>
<keyword evidence="2" id="KW-0328">Glycosyltransferase</keyword>
<dbReference type="FunFam" id="3.40.50.2000:FF:000088">
    <property type="entry name" value="Glycosyltransferase"/>
    <property type="match status" value="1"/>
</dbReference>
<keyword evidence="3" id="KW-0808">Transferase</keyword>